<keyword evidence="2" id="KW-1185">Reference proteome</keyword>
<protein>
    <submittedName>
        <fullName evidence="1">Uncharacterized protein</fullName>
    </submittedName>
</protein>
<evidence type="ECO:0000313" key="2">
    <source>
        <dbReference type="Proteomes" id="UP000265618"/>
    </source>
</evidence>
<organism evidence="1 2">
    <name type="scientific">Kipferlia bialata</name>
    <dbReference type="NCBI Taxonomy" id="797122"/>
    <lineage>
        <taxon>Eukaryota</taxon>
        <taxon>Metamonada</taxon>
        <taxon>Carpediemonas-like organisms</taxon>
        <taxon>Kipferlia</taxon>
    </lineage>
</organism>
<evidence type="ECO:0000313" key="1">
    <source>
        <dbReference type="EMBL" id="GIQ90350.1"/>
    </source>
</evidence>
<accession>A0A9K3D8J0</accession>
<gene>
    <name evidence="1" type="ORF">KIPB_013110</name>
</gene>
<sequence length="200" mass="21124">MGPDAMLDAFFERYGKACGVVMGESAIDALCDRALLVMSETECDSVTGITAISFSNMDNLTRIHADLRMAALVRNGHKLVSVRSADVTLSLTAGKGLEASYEARFLTALSTLPLTSLTLSLCVGKVWQLPEEEDAAQLWSITGPVLSALLPSLTSLDVKGPISSAPGAAYKALSCVSAQHSLTHCGIHDFAQLVVLAHMT</sequence>
<comment type="caution">
    <text evidence="1">The sequence shown here is derived from an EMBL/GenBank/DDBJ whole genome shotgun (WGS) entry which is preliminary data.</text>
</comment>
<dbReference type="EMBL" id="BDIP01006070">
    <property type="protein sequence ID" value="GIQ90350.1"/>
    <property type="molecule type" value="Genomic_DNA"/>
</dbReference>
<reference evidence="1 2" key="1">
    <citation type="journal article" date="2018" name="PLoS ONE">
        <title>The draft genome of Kipferlia bialata reveals reductive genome evolution in fornicate parasites.</title>
        <authorList>
            <person name="Tanifuji G."/>
            <person name="Takabayashi S."/>
            <person name="Kume K."/>
            <person name="Takagi M."/>
            <person name="Nakayama T."/>
            <person name="Kamikawa R."/>
            <person name="Inagaki Y."/>
            <person name="Hashimoto T."/>
        </authorList>
    </citation>
    <scope>NUCLEOTIDE SEQUENCE [LARGE SCALE GENOMIC DNA]</scope>
    <source>
        <strain evidence="1">NY0173</strain>
    </source>
</reference>
<feature type="non-terminal residue" evidence="1">
    <location>
        <position position="1"/>
    </location>
</feature>
<proteinExistence type="predicted"/>
<dbReference type="Proteomes" id="UP000265618">
    <property type="component" value="Unassembled WGS sequence"/>
</dbReference>
<name>A0A9K3D8J0_9EUKA</name>
<dbReference type="AlphaFoldDB" id="A0A9K3D8J0"/>